<dbReference type="PANTHER" id="PTHR34997">
    <property type="entry name" value="AM15"/>
    <property type="match status" value="1"/>
</dbReference>
<name>A1D0Q9_NEOFI</name>
<dbReference type="STRING" id="331117.A1D0Q9"/>
<dbReference type="InterPro" id="IPR018392">
    <property type="entry name" value="LysM"/>
</dbReference>
<keyword evidence="1" id="KW-0147">Chitin-binding</keyword>
<gene>
    <name evidence="4" type="ORF">NFIA_041570</name>
</gene>
<evidence type="ECO:0000259" key="3">
    <source>
        <dbReference type="PROSITE" id="PS51782"/>
    </source>
</evidence>
<organism evidence="4 5">
    <name type="scientific">Neosartorya fischeri (strain ATCC 1020 / DSM 3700 / CBS 544.65 / FGSC A1164 / JCM 1740 / NRRL 181 / WB 181)</name>
    <name type="common">Aspergillus fischerianus</name>
    <dbReference type="NCBI Taxonomy" id="331117"/>
    <lineage>
        <taxon>Eukaryota</taxon>
        <taxon>Fungi</taxon>
        <taxon>Dikarya</taxon>
        <taxon>Ascomycota</taxon>
        <taxon>Pezizomycotina</taxon>
        <taxon>Eurotiomycetes</taxon>
        <taxon>Eurotiomycetidae</taxon>
        <taxon>Eurotiales</taxon>
        <taxon>Aspergillaceae</taxon>
        <taxon>Aspergillus</taxon>
        <taxon>Aspergillus subgen. Fumigati</taxon>
    </lineage>
</organism>
<dbReference type="VEuPathDB" id="FungiDB:NFIA_041570"/>
<accession>A1D0Q9</accession>
<dbReference type="Gene3D" id="3.10.350.10">
    <property type="entry name" value="LysM domain"/>
    <property type="match status" value="4"/>
</dbReference>
<dbReference type="RefSeq" id="XP_001266476.1">
    <property type="nucleotide sequence ID" value="XM_001266475.1"/>
</dbReference>
<dbReference type="SMART" id="SM00257">
    <property type="entry name" value="LysM"/>
    <property type="match status" value="2"/>
</dbReference>
<feature type="domain" description="LysM" evidence="3">
    <location>
        <begin position="75"/>
        <end position="121"/>
    </location>
</feature>
<dbReference type="KEGG" id="nfi:NFIA_041570"/>
<dbReference type="OMA" id="CINFWPQ"/>
<evidence type="ECO:0000256" key="2">
    <source>
        <dbReference type="ARBA" id="ARBA00023026"/>
    </source>
</evidence>
<keyword evidence="2" id="KW-0843">Virulence</keyword>
<dbReference type="AlphaFoldDB" id="A1D0Q9"/>
<dbReference type="PROSITE" id="PS51782">
    <property type="entry name" value="LYSM"/>
    <property type="match status" value="3"/>
</dbReference>
<feature type="domain" description="LysM" evidence="3">
    <location>
        <begin position="159"/>
        <end position="205"/>
    </location>
</feature>
<dbReference type="GO" id="GO:0008061">
    <property type="term" value="F:chitin binding"/>
    <property type="evidence" value="ECO:0007669"/>
    <property type="project" value="UniProtKB-KW"/>
</dbReference>
<proteinExistence type="predicted"/>
<dbReference type="OrthoDB" id="5985073at2759"/>
<dbReference type="eggNOG" id="KOG2806">
    <property type="taxonomic scope" value="Eukaryota"/>
</dbReference>
<dbReference type="EMBL" id="DS027686">
    <property type="protein sequence ID" value="EAW24579.1"/>
    <property type="molecule type" value="Genomic_DNA"/>
</dbReference>
<sequence length="290" mass="30794">MAATHNITLTQFLSWNPSIDPICANWANQIGHVICVGNPVGYLEPTDAYATSATVTTPVAVPTNAMNGSQSYCAQWYNVSAGDYCSMTAVKYGITLNDFYFLNPEIDANCTNLWADVYYGMSDSNTTTSISTTVPTSSSATSTGPPGPTQTGVVANCQQWYVARTGDTCYDIAATYGITLDQFYAWNPAVGSDCSGLRASYAYCVMTPATSSTTIPATSITTSATPPAATQAGIPSNCNAYAVTESGDGCQVFVDRNGITLAELYEWNPVLNKDCENFWLGEAYCIGVSS</sequence>
<feature type="domain" description="LysM" evidence="3">
    <location>
        <begin position="240"/>
        <end position="286"/>
    </location>
</feature>
<dbReference type="Proteomes" id="UP000006702">
    <property type="component" value="Unassembled WGS sequence"/>
</dbReference>
<evidence type="ECO:0000313" key="5">
    <source>
        <dbReference type="Proteomes" id="UP000006702"/>
    </source>
</evidence>
<dbReference type="PANTHER" id="PTHR34997:SF1">
    <property type="entry name" value="PEPTIDOGLYCAN-BINDING LYSIN DOMAIN"/>
    <property type="match status" value="1"/>
</dbReference>
<evidence type="ECO:0000313" key="4">
    <source>
        <dbReference type="EMBL" id="EAW24579.1"/>
    </source>
</evidence>
<protein>
    <recommendedName>
        <fullName evidence="3">LysM domain-containing protein</fullName>
    </recommendedName>
</protein>
<reference evidence="5" key="1">
    <citation type="journal article" date="2008" name="PLoS Genet.">
        <title>Genomic islands in the pathogenic filamentous fungus Aspergillus fumigatus.</title>
        <authorList>
            <person name="Fedorova N.D."/>
            <person name="Khaldi N."/>
            <person name="Joardar V.S."/>
            <person name="Maiti R."/>
            <person name="Amedeo P."/>
            <person name="Anderson M.J."/>
            <person name="Crabtree J."/>
            <person name="Silva J.C."/>
            <person name="Badger J.H."/>
            <person name="Albarraq A."/>
            <person name="Angiuoli S."/>
            <person name="Bussey H."/>
            <person name="Bowyer P."/>
            <person name="Cotty P.J."/>
            <person name="Dyer P.S."/>
            <person name="Egan A."/>
            <person name="Galens K."/>
            <person name="Fraser-Liggett C.M."/>
            <person name="Haas B.J."/>
            <person name="Inman J.M."/>
            <person name="Kent R."/>
            <person name="Lemieux S."/>
            <person name="Malavazi I."/>
            <person name="Orvis J."/>
            <person name="Roemer T."/>
            <person name="Ronning C.M."/>
            <person name="Sundaram J.P."/>
            <person name="Sutton G."/>
            <person name="Turner G."/>
            <person name="Venter J.C."/>
            <person name="White O.R."/>
            <person name="Whitty B.R."/>
            <person name="Youngman P."/>
            <person name="Wolfe K.H."/>
            <person name="Goldman G.H."/>
            <person name="Wortman J.R."/>
            <person name="Jiang B."/>
            <person name="Denning D.W."/>
            <person name="Nierman W.C."/>
        </authorList>
    </citation>
    <scope>NUCLEOTIDE SEQUENCE [LARGE SCALE GENOMIC DNA]</scope>
    <source>
        <strain evidence="5">ATCC 1020 / DSM 3700 / CBS 544.65 / FGSC A1164 / JCM 1740 / NRRL 181 / WB 181</strain>
    </source>
</reference>
<dbReference type="CDD" id="cd00118">
    <property type="entry name" value="LysM"/>
    <property type="match status" value="3"/>
</dbReference>
<dbReference type="SUPFAM" id="SSF54106">
    <property type="entry name" value="LysM domain"/>
    <property type="match status" value="2"/>
</dbReference>
<dbReference type="Pfam" id="PF01476">
    <property type="entry name" value="LysM"/>
    <property type="match status" value="1"/>
</dbReference>
<evidence type="ECO:0000256" key="1">
    <source>
        <dbReference type="ARBA" id="ARBA00022669"/>
    </source>
</evidence>
<dbReference type="InterPro" id="IPR052210">
    <property type="entry name" value="LysM1-like"/>
</dbReference>
<keyword evidence="5" id="KW-1185">Reference proteome</keyword>
<dbReference type="HOGENOM" id="CLU_010591_0_2_1"/>
<dbReference type="GeneID" id="4592545"/>
<dbReference type="InterPro" id="IPR036779">
    <property type="entry name" value="LysM_dom_sf"/>
</dbReference>